<sequence>MYSTRLFDYLATYLPLQVAYAISAIFFFIEKVALPKFHAVFSSASLDPNTLLPFVFSAIALYISVVSIYHAFRASIRLVWWTIKWSIVIVLVWLALGIANEIMKMNDDSKSGHYGNVRNDGESFVKNWLNTLKSSNPLNSQARGYQFSLLNTIFGQGFVSVYEYSNKIFSIRDFDSTYSKHSKNSQPDSKSRSSNKKSKNNENDNSQNHHNDYNSYSSNNNNNKRGSEPKPIIISEETKKIWNENFQKPFQNFIGQVVQNHKNQKNNQKNR</sequence>
<feature type="transmembrane region" description="Helical" evidence="2">
    <location>
        <begin position="50"/>
        <end position="72"/>
    </location>
</feature>
<accession>A0AAV0BTC1</accession>
<keyword evidence="2" id="KW-1133">Transmembrane helix</keyword>
<dbReference type="Proteomes" id="UP001153365">
    <property type="component" value="Unassembled WGS sequence"/>
</dbReference>
<feature type="transmembrane region" description="Helical" evidence="2">
    <location>
        <begin position="6"/>
        <end position="29"/>
    </location>
</feature>
<keyword evidence="2" id="KW-0472">Membrane</keyword>
<dbReference type="EMBL" id="CALTRL010006156">
    <property type="protein sequence ID" value="CAH7689899.1"/>
    <property type="molecule type" value="Genomic_DNA"/>
</dbReference>
<feature type="compositionally biased region" description="Basic and acidic residues" evidence="1">
    <location>
        <begin position="199"/>
        <end position="212"/>
    </location>
</feature>
<evidence type="ECO:0000313" key="4">
    <source>
        <dbReference type="Proteomes" id="UP001153365"/>
    </source>
</evidence>
<organism evidence="3 4">
    <name type="scientific">Phakopsora pachyrhizi</name>
    <name type="common">Asian soybean rust disease fungus</name>
    <dbReference type="NCBI Taxonomy" id="170000"/>
    <lineage>
        <taxon>Eukaryota</taxon>
        <taxon>Fungi</taxon>
        <taxon>Dikarya</taxon>
        <taxon>Basidiomycota</taxon>
        <taxon>Pucciniomycotina</taxon>
        <taxon>Pucciniomycetes</taxon>
        <taxon>Pucciniales</taxon>
        <taxon>Phakopsoraceae</taxon>
        <taxon>Phakopsora</taxon>
    </lineage>
</organism>
<evidence type="ECO:0000313" key="3">
    <source>
        <dbReference type="EMBL" id="CAH7689899.1"/>
    </source>
</evidence>
<feature type="compositionally biased region" description="Low complexity" evidence="1">
    <location>
        <begin position="213"/>
        <end position="223"/>
    </location>
</feature>
<name>A0AAV0BTC1_PHAPC</name>
<proteinExistence type="predicted"/>
<reference evidence="3" key="1">
    <citation type="submission" date="2022-06" db="EMBL/GenBank/DDBJ databases">
        <authorList>
            <consortium name="SYNGENTA / RWTH Aachen University"/>
        </authorList>
    </citation>
    <scope>NUCLEOTIDE SEQUENCE</scope>
</reference>
<keyword evidence="4" id="KW-1185">Reference proteome</keyword>
<evidence type="ECO:0000256" key="2">
    <source>
        <dbReference type="SAM" id="Phobius"/>
    </source>
</evidence>
<keyword evidence="2" id="KW-0812">Transmembrane</keyword>
<protein>
    <submittedName>
        <fullName evidence="3">Uncharacterized protein</fullName>
    </submittedName>
</protein>
<feature type="compositionally biased region" description="Polar residues" evidence="1">
    <location>
        <begin position="178"/>
        <end position="188"/>
    </location>
</feature>
<gene>
    <name evidence="3" type="ORF">PPACK8108_LOCUS25080</name>
</gene>
<feature type="region of interest" description="Disordered" evidence="1">
    <location>
        <begin position="178"/>
        <end position="232"/>
    </location>
</feature>
<evidence type="ECO:0000256" key="1">
    <source>
        <dbReference type="SAM" id="MobiDB-lite"/>
    </source>
</evidence>
<feature type="transmembrane region" description="Helical" evidence="2">
    <location>
        <begin position="78"/>
        <end position="99"/>
    </location>
</feature>
<comment type="caution">
    <text evidence="3">The sequence shown here is derived from an EMBL/GenBank/DDBJ whole genome shotgun (WGS) entry which is preliminary data.</text>
</comment>
<dbReference type="AlphaFoldDB" id="A0AAV0BTC1"/>